<dbReference type="InterPro" id="IPR044528">
    <property type="entry name" value="POD-like_MBL-fold"/>
</dbReference>
<dbReference type="SMART" id="SM00849">
    <property type="entry name" value="Lactamase_B"/>
    <property type="match status" value="1"/>
</dbReference>
<feature type="domain" description="Metallo-beta-lactamase" evidence="1">
    <location>
        <begin position="18"/>
        <end position="212"/>
    </location>
</feature>
<evidence type="ECO:0000313" key="2">
    <source>
        <dbReference type="EMBL" id="KUJ07028.1"/>
    </source>
</evidence>
<dbReference type="CDD" id="cd07724">
    <property type="entry name" value="POD-like_MBL-fold"/>
    <property type="match status" value="1"/>
</dbReference>
<dbReference type="AlphaFoldDB" id="A0A132B3P4"/>
<protein>
    <submittedName>
        <fullName evidence="2">Metallo-hydrolase/oxidoreductase</fullName>
    </submittedName>
</protein>
<dbReference type="Gene3D" id="3.60.15.10">
    <property type="entry name" value="Ribonuclease Z/Hydroxyacylglutathione hydrolase-like"/>
    <property type="match status" value="1"/>
</dbReference>
<dbReference type="GO" id="GO:0016787">
    <property type="term" value="F:hydrolase activity"/>
    <property type="evidence" value="ECO:0007669"/>
    <property type="project" value="UniProtKB-KW"/>
</dbReference>
<reference evidence="2 3" key="1">
    <citation type="submission" date="2015-10" db="EMBL/GenBank/DDBJ databases">
        <title>Full genome of DAOMC 229536 Phialocephala scopiformis, a fungal endophyte of spruce producing the potent anti-insectan compound rugulosin.</title>
        <authorList>
            <consortium name="DOE Joint Genome Institute"/>
            <person name="Walker A.K."/>
            <person name="Frasz S.L."/>
            <person name="Seifert K.A."/>
            <person name="Miller J.D."/>
            <person name="Mondo S.J."/>
            <person name="Labutti K."/>
            <person name="Lipzen A."/>
            <person name="Dockter R."/>
            <person name="Kennedy M."/>
            <person name="Grigoriev I.V."/>
            <person name="Spatafora J.W."/>
        </authorList>
    </citation>
    <scope>NUCLEOTIDE SEQUENCE [LARGE SCALE GENOMIC DNA]</scope>
    <source>
        <strain evidence="2 3">CBS 120377</strain>
    </source>
</reference>
<dbReference type="PANTHER" id="PTHR43084">
    <property type="entry name" value="PERSULFIDE DIOXYGENASE ETHE1"/>
    <property type="match status" value="1"/>
</dbReference>
<accession>A0A132B3P4</accession>
<proteinExistence type="predicted"/>
<dbReference type="GO" id="GO:0070813">
    <property type="term" value="P:hydrogen sulfide metabolic process"/>
    <property type="evidence" value="ECO:0007669"/>
    <property type="project" value="TreeGrafter"/>
</dbReference>
<gene>
    <name evidence="2" type="ORF">LY89DRAFT_602311</name>
</gene>
<dbReference type="SUPFAM" id="SSF56281">
    <property type="entry name" value="Metallo-hydrolase/oxidoreductase"/>
    <property type="match status" value="1"/>
</dbReference>
<dbReference type="InParanoid" id="A0A132B3P4"/>
<dbReference type="GO" id="GO:0006749">
    <property type="term" value="P:glutathione metabolic process"/>
    <property type="evidence" value="ECO:0007669"/>
    <property type="project" value="InterPro"/>
</dbReference>
<dbReference type="KEGG" id="psco:LY89DRAFT_602311"/>
<dbReference type="EMBL" id="KQ947442">
    <property type="protein sequence ID" value="KUJ07028.1"/>
    <property type="molecule type" value="Genomic_DNA"/>
</dbReference>
<keyword evidence="3" id="KW-1185">Reference proteome</keyword>
<dbReference type="Proteomes" id="UP000070700">
    <property type="component" value="Unassembled WGS sequence"/>
</dbReference>
<name>A0A132B3P4_MOLSC</name>
<dbReference type="GeneID" id="28819964"/>
<dbReference type="InterPro" id="IPR001279">
    <property type="entry name" value="Metallo-B-lactamas"/>
</dbReference>
<sequence>MTTSIQPNIHTIFEPTTCTWQYIIACPTTSHAAIIDSVLDFNPSSNTISTTTADSLLSLVEEHKYTISHVLETHAHADHLTASYYLKQRLSPSQTSSPKICIGKRISTVQSTFGAKFSVPPQELENVFDHLWDDNEKFQIGDLTAEVLYLPGHTPDHVGYKIGENIFTGDSIFNPDIGSARCDFPGGDANALWGSMNRLFSLPEEVKLYTGHDYPPAERGEKELAYTTVRDQRERNKHVKVGTKEAEFVSWRKERDSGLGEPRLLNVALQINVRGGRMPGDGMLLLPVKGEGDLVGMMRSGKL</sequence>
<dbReference type="PANTHER" id="PTHR43084:SF8">
    <property type="entry name" value="METALLO-BETA-LACTAMASE SUPERFAMILY PROTEIN"/>
    <property type="match status" value="1"/>
</dbReference>
<dbReference type="OrthoDB" id="449487at2759"/>
<dbReference type="Pfam" id="PF00753">
    <property type="entry name" value="Lactamase_B"/>
    <property type="match status" value="1"/>
</dbReference>
<evidence type="ECO:0000259" key="1">
    <source>
        <dbReference type="SMART" id="SM00849"/>
    </source>
</evidence>
<evidence type="ECO:0000313" key="3">
    <source>
        <dbReference type="Proteomes" id="UP000070700"/>
    </source>
</evidence>
<dbReference type="RefSeq" id="XP_018061383.1">
    <property type="nucleotide sequence ID" value="XM_018210238.1"/>
</dbReference>
<dbReference type="InterPro" id="IPR051682">
    <property type="entry name" value="Mito_Persulfide_Diox"/>
</dbReference>
<dbReference type="STRING" id="149040.A0A132B3P4"/>
<keyword evidence="2" id="KW-0378">Hydrolase</keyword>
<dbReference type="GO" id="GO:0050313">
    <property type="term" value="F:sulfur dioxygenase activity"/>
    <property type="evidence" value="ECO:0007669"/>
    <property type="project" value="InterPro"/>
</dbReference>
<organism evidence="2 3">
    <name type="scientific">Mollisia scopiformis</name>
    <name type="common">Conifer needle endophyte fungus</name>
    <name type="synonym">Phialocephala scopiformis</name>
    <dbReference type="NCBI Taxonomy" id="149040"/>
    <lineage>
        <taxon>Eukaryota</taxon>
        <taxon>Fungi</taxon>
        <taxon>Dikarya</taxon>
        <taxon>Ascomycota</taxon>
        <taxon>Pezizomycotina</taxon>
        <taxon>Leotiomycetes</taxon>
        <taxon>Helotiales</taxon>
        <taxon>Mollisiaceae</taxon>
        <taxon>Mollisia</taxon>
    </lineage>
</organism>
<dbReference type="InterPro" id="IPR036866">
    <property type="entry name" value="RibonucZ/Hydroxyglut_hydro"/>
</dbReference>